<evidence type="ECO:0000256" key="1">
    <source>
        <dbReference type="SAM" id="Coils"/>
    </source>
</evidence>
<dbReference type="GO" id="GO:0006508">
    <property type="term" value="P:proteolysis"/>
    <property type="evidence" value="ECO:0007669"/>
    <property type="project" value="UniProtKB-KW"/>
</dbReference>
<dbReference type="EMBL" id="BK032725">
    <property type="protein sequence ID" value="DAF56988.1"/>
    <property type="molecule type" value="Genomic_DNA"/>
</dbReference>
<keyword evidence="2" id="KW-0378">Hydrolase</keyword>
<dbReference type="GO" id="GO:0008233">
    <property type="term" value="F:peptidase activity"/>
    <property type="evidence" value="ECO:0007669"/>
    <property type="project" value="UniProtKB-KW"/>
</dbReference>
<name>A0A8S5T0U6_9CAUD</name>
<organism evidence="2">
    <name type="scientific">Myoviridae sp. ctp4Q36</name>
    <dbReference type="NCBI Taxonomy" id="2827708"/>
    <lineage>
        <taxon>Viruses</taxon>
        <taxon>Duplodnaviria</taxon>
        <taxon>Heunggongvirae</taxon>
        <taxon>Uroviricota</taxon>
        <taxon>Caudoviricetes</taxon>
    </lineage>
</organism>
<evidence type="ECO:0000313" key="2">
    <source>
        <dbReference type="EMBL" id="DAF56988.1"/>
    </source>
</evidence>
<sequence length="349" mass="38943">MPKPIIDDDNKVIISEMSNEAVSGLISLDESLVGKVVGDDPEPMFVTLEVLNEGVSRNGRYYDLNALKEVEAQINNEHPDGYAGHITQSERATKVPDAEVIWLGSKLVNTDGKNRLFAKGYVLPEAKKRRSYLEKAKAIGKNVSVSIYGTAKQIWDKTMKAYRQMNIDLESIDFTRPKSEGVPNGKLGFALTAEMASEEEKSNEGKMEKAEILKSCSKEDLVENVPKEVLEDLTNDAVQQAKADAESTISEMTSEKDKIIAEMRAENRGYQLRNCLDSRVSDSKARKMIERMVVAEMADDEPVEEAVGRVLESEEGKAIVQEMTTVEPTIAPRIENKTAHKAERKYIQR</sequence>
<keyword evidence="1" id="KW-0175">Coiled coil</keyword>
<keyword evidence="2" id="KW-0645">Protease</keyword>
<reference evidence="2" key="1">
    <citation type="journal article" date="2021" name="Proc. Natl. Acad. Sci. U.S.A.">
        <title>A Catalog of Tens of Thousands of Viruses from Human Metagenomes Reveals Hidden Associations with Chronic Diseases.</title>
        <authorList>
            <person name="Tisza M.J."/>
            <person name="Buck C.B."/>
        </authorList>
    </citation>
    <scope>NUCLEOTIDE SEQUENCE</scope>
    <source>
        <strain evidence="2">Ctp4Q36</strain>
    </source>
</reference>
<feature type="coiled-coil region" evidence="1">
    <location>
        <begin position="235"/>
        <end position="262"/>
    </location>
</feature>
<accession>A0A8S5T0U6</accession>
<proteinExistence type="predicted"/>
<protein>
    <submittedName>
        <fullName evidence="2">Prohead core protein serine protease</fullName>
    </submittedName>
</protein>